<dbReference type="SUPFAM" id="SSF54197">
    <property type="entry name" value="HIT-like"/>
    <property type="match status" value="1"/>
</dbReference>
<feature type="domain" description="HIT" evidence="1">
    <location>
        <begin position="1"/>
        <end position="95"/>
    </location>
</feature>
<dbReference type="InterPro" id="IPR001310">
    <property type="entry name" value="Histidine_triad_HIT"/>
</dbReference>
<dbReference type="KEGG" id="vg:9284684"/>
<proteinExistence type="predicted"/>
<organism evidence="2 3">
    <name type="scientific">Streptomyces phage phiSASD1</name>
    <dbReference type="NCBI Taxonomy" id="747763"/>
    <lineage>
        <taxon>Viruses</taxon>
        <taxon>Duplodnaviria</taxon>
        <taxon>Heunggongvirae</taxon>
        <taxon>Uroviricota</taxon>
        <taxon>Caudoviricetes</taxon>
        <taxon>Sasdunavirus</taxon>
        <taxon>Sasdunavirus SASD1</taxon>
    </lineage>
</organism>
<reference evidence="2 3" key="1">
    <citation type="journal article" date="2010" name="Virology">
        <title>Complete genomic sequence analysis of the temperate bacteriophage phiSASD1 of Streptomyces avermitilis.</title>
        <authorList>
            <person name="Wang S."/>
            <person name="Qiao X."/>
            <person name="Liu X."/>
            <person name="Zhang X."/>
            <person name="Wang C."/>
            <person name="Zhao X."/>
            <person name="Chen Z."/>
            <person name="Wen Y."/>
            <person name="Song Y."/>
        </authorList>
    </citation>
    <scope>NUCLEOTIDE SEQUENCE [LARGE SCALE GENOMIC DNA]</scope>
</reference>
<dbReference type="InterPro" id="IPR036265">
    <property type="entry name" value="HIT-like_sf"/>
</dbReference>
<dbReference type="EMBL" id="GQ379227">
    <property type="protein sequence ID" value="ADE43471.1"/>
    <property type="molecule type" value="Genomic_DNA"/>
</dbReference>
<name>D7NW73_9CAUD</name>
<dbReference type="Gene3D" id="3.30.428.10">
    <property type="entry name" value="HIT-like"/>
    <property type="match status" value="1"/>
</dbReference>
<dbReference type="PROSITE" id="PS51084">
    <property type="entry name" value="HIT_2"/>
    <property type="match status" value="1"/>
</dbReference>
<evidence type="ECO:0000259" key="1">
    <source>
        <dbReference type="PROSITE" id="PS51084"/>
    </source>
</evidence>
<dbReference type="PRINTS" id="PR00332">
    <property type="entry name" value="HISTRIAD"/>
</dbReference>
<dbReference type="Proteomes" id="UP000000384">
    <property type="component" value="Segment"/>
</dbReference>
<protein>
    <submittedName>
        <fullName evidence="2">Gp4</fullName>
    </submittedName>
</protein>
<dbReference type="PANTHER" id="PTHR42997:SF1">
    <property type="entry name" value="AP-4-A PHOSPHORYLASE"/>
    <property type="match status" value="1"/>
</dbReference>
<dbReference type="GeneID" id="9284684"/>
<dbReference type="Pfam" id="PF01230">
    <property type="entry name" value="HIT"/>
    <property type="match status" value="1"/>
</dbReference>
<dbReference type="OrthoDB" id="15713at10239"/>
<dbReference type="InterPro" id="IPR011146">
    <property type="entry name" value="HIT-like"/>
</dbReference>
<accession>D7NW73</accession>
<keyword evidence="3" id="KW-1185">Reference proteome</keyword>
<dbReference type="RefSeq" id="YP_003714754.1">
    <property type="nucleotide sequence ID" value="NC_014229.1"/>
</dbReference>
<evidence type="ECO:0000313" key="2">
    <source>
        <dbReference type="EMBL" id="ADE43471.1"/>
    </source>
</evidence>
<dbReference type="InterPro" id="IPR052908">
    <property type="entry name" value="AP-4-A_phosphorylase"/>
</dbReference>
<dbReference type="PANTHER" id="PTHR42997">
    <property type="entry name" value="HIT FAMILY HYDROLASE"/>
    <property type="match status" value="1"/>
</dbReference>
<sequence length="110" mass="11929">MSRVGSVVHFEDAYPVSAGHTLIIPQRHVVDVFEMGTEEVEDMWSAARVVAACLRRDDPTVTGFNVGFNAGPDAGQTVMHAHLHVIPRRHGDTPSPRGGVRGVIPGRMAY</sequence>
<gene>
    <name evidence="2" type="primary">4</name>
    <name evidence="2" type="ORF">phiSA1p27</name>
</gene>
<dbReference type="GO" id="GO:0003824">
    <property type="term" value="F:catalytic activity"/>
    <property type="evidence" value="ECO:0007669"/>
    <property type="project" value="InterPro"/>
</dbReference>
<evidence type="ECO:0000313" key="3">
    <source>
        <dbReference type="Proteomes" id="UP000000384"/>
    </source>
</evidence>